<evidence type="ECO:0000313" key="2">
    <source>
        <dbReference type="Proteomes" id="UP001168821"/>
    </source>
</evidence>
<evidence type="ECO:0000313" key="1">
    <source>
        <dbReference type="EMBL" id="KAJ3652582.1"/>
    </source>
</evidence>
<dbReference type="Proteomes" id="UP001168821">
    <property type="component" value="Unassembled WGS sequence"/>
</dbReference>
<dbReference type="EMBL" id="JALNTZ010000005">
    <property type="protein sequence ID" value="KAJ3652582.1"/>
    <property type="molecule type" value="Genomic_DNA"/>
</dbReference>
<proteinExistence type="predicted"/>
<accession>A0AA38MDK9</accession>
<name>A0AA38MDK9_9CUCU</name>
<comment type="caution">
    <text evidence="1">The sequence shown here is derived from an EMBL/GenBank/DDBJ whole genome shotgun (WGS) entry which is preliminary data.</text>
</comment>
<gene>
    <name evidence="1" type="ORF">Zmor_018534</name>
</gene>
<dbReference type="AlphaFoldDB" id="A0AA38MDK9"/>
<sequence>MATFRIFRGFSNFVRMSPILAECLGYYRNFGAVARIQCRRNAVEECNLFCLNTCLYCFTGGACVVVKAETIVGKKRLVNASGCWSVKKPKATPLVATAKWRSGKRRPVAERPSISRRRNRFTVNPERAAPENQQQAVARPEQTDWKHVALELLERHRQPEDALPLTTTIPLPRPFFSDDSWDNPTKFLEDFEAFYQKSRTRNSDKLMDVSLCLKRDVHEWFVANKASWETYDEFRENFLNKFWPPERRRDLYKEITSQSFDPRRGSRMVNFFLRRFNVMRSLMLPQSEEDIVSDLMRLFPEEVWAGWGTFPKSERTFQKAQDFLSHLESRKVRDRARPKRTQVSQVYDRYIECTSIPSDIDSDNDSDAEEEIDEVIADNNEYVLSATDDGDDNWNAEDLIPLSRFANSTNLTYIS</sequence>
<protein>
    <recommendedName>
        <fullName evidence="3">Retrotransposon gag domain-containing protein</fullName>
    </recommendedName>
</protein>
<organism evidence="1 2">
    <name type="scientific">Zophobas morio</name>
    <dbReference type="NCBI Taxonomy" id="2755281"/>
    <lineage>
        <taxon>Eukaryota</taxon>
        <taxon>Metazoa</taxon>
        <taxon>Ecdysozoa</taxon>
        <taxon>Arthropoda</taxon>
        <taxon>Hexapoda</taxon>
        <taxon>Insecta</taxon>
        <taxon>Pterygota</taxon>
        <taxon>Neoptera</taxon>
        <taxon>Endopterygota</taxon>
        <taxon>Coleoptera</taxon>
        <taxon>Polyphaga</taxon>
        <taxon>Cucujiformia</taxon>
        <taxon>Tenebrionidae</taxon>
        <taxon>Zophobas</taxon>
    </lineage>
</organism>
<reference evidence="1" key="1">
    <citation type="journal article" date="2023" name="G3 (Bethesda)">
        <title>Whole genome assemblies of Zophobas morio and Tenebrio molitor.</title>
        <authorList>
            <person name="Kaur S."/>
            <person name="Stinson S.A."/>
            <person name="diCenzo G.C."/>
        </authorList>
    </citation>
    <scope>NUCLEOTIDE SEQUENCE</scope>
    <source>
        <strain evidence="1">QUZm001</strain>
    </source>
</reference>
<evidence type="ECO:0008006" key="3">
    <source>
        <dbReference type="Google" id="ProtNLM"/>
    </source>
</evidence>
<keyword evidence="2" id="KW-1185">Reference proteome</keyword>